<evidence type="ECO:0000256" key="1">
    <source>
        <dbReference type="ARBA" id="ARBA00022441"/>
    </source>
</evidence>
<evidence type="ECO:0000313" key="2">
    <source>
        <dbReference type="Proteomes" id="UP000887566"/>
    </source>
</evidence>
<name>A0A914WCX0_9BILA</name>
<organism evidence="2 3">
    <name type="scientific">Plectus sambesii</name>
    <dbReference type="NCBI Taxonomy" id="2011161"/>
    <lineage>
        <taxon>Eukaryota</taxon>
        <taxon>Metazoa</taxon>
        <taxon>Ecdysozoa</taxon>
        <taxon>Nematoda</taxon>
        <taxon>Chromadorea</taxon>
        <taxon>Plectida</taxon>
        <taxon>Plectina</taxon>
        <taxon>Plectoidea</taxon>
        <taxon>Plectidae</taxon>
        <taxon>Plectus</taxon>
    </lineage>
</organism>
<dbReference type="SUPFAM" id="SSF117281">
    <property type="entry name" value="Kelch motif"/>
    <property type="match status" value="1"/>
</dbReference>
<keyword evidence="2" id="KW-1185">Reference proteome</keyword>
<proteinExistence type="predicted"/>
<protein>
    <submittedName>
        <fullName evidence="3">Uncharacterized protein</fullName>
    </submittedName>
</protein>
<dbReference type="PANTHER" id="PTHR45632">
    <property type="entry name" value="LD33804P"/>
    <property type="match status" value="1"/>
</dbReference>
<dbReference type="Gene3D" id="2.120.10.80">
    <property type="entry name" value="Kelch-type beta propeller"/>
    <property type="match status" value="1"/>
</dbReference>
<sequence length="819" mass="92399">MFLDPLAVAYAALALVFPPVRSKLASGLSETTKRRRLFKNQIIPQYKKANQKISSMCHAKLKLAYDQFEEFVDLMSCIEVEIRDEKSLKEHFAKGRQQIKDAAPQLRRAYKNAFSAAVDLENFKDHERLQAYNLAFSCQLYLYYDDLKMVEKSFNRLLEQLYSDQHLKGHIKKYLQEKDGYTLKHFSKVALCSYSRKAIYAFQNITNHLKDIVHEICFEKDSEMEKRLLDAITRPSHLNRKYHRFFTFRWQEDERYMVEQQIILMAAALMDSQSYWISAASSSSDLQIASKKSLTPEISIRGVTGSDLFCLNESKSQAVIYDSQNGRIIRIDLTSEHSSGQSHFEVDFDWPEFIRGPAKCVALRLHASKSQVNIGLLALVCERDAGTRKCKIYLLSIELNDQLAMLAGNHVLAENFDETESSVVPHLIQDSNGQAWCIVFQRFESKSTKIIAYKVDHMCQCASQAEVSILVEGLWSHPFIAKDSLCILPHHSEDVSMCKKMLTVALDGVQKSEEVILTSSAGDFPSCTDSIWSEPCAMHDTYAAVYIFKRKECKGAVWILNCEENMWIMCIELMETFHAICNRISLCAANDFKLILHGECGVEFCADAAHIFFLDIGSSLIDGTALLSDSKQSIQSIASSSSHSQEVEDDLMWFTNSFDKGNFATPGSLNFQRGGASVIVLGSNLYAIGGKDETTTLNSCECYDPLSNEWKFVACMKQRRCNAGITVLGGFIYAIGGFDGNIPLSSCERYCPKEDKWTRLPQISQARGGAGAAAIYGRVYAIGGYDGTRYLNSVEAYDPLTNQWTPIFIEKSITNNNIL</sequence>
<accession>A0A914WCX0</accession>
<dbReference type="WBParaSite" id="PSAMB.scaffold356size54812.g5290.t1">
    <property type="protein sequence ID" value="PSAMB.scaffold356size54812.g5290.t1"/>
    <property type="gene ID" value="PSAMB.scaffold356size54812.g5290"/>
</dbReference>
<dbReference type="Proteomes" id="UP000887566">
    <property type="component" value="Unplaced"/>
</dbReference>
<dbReference type="Pfam" id="PF01344">
    <property type="entry name" value="Kelch_1"/>
    <property type="match status" value="3"/>
</dbReference>
<dbReference type="SMART" id="SM00612">
    <property type="entry name" value="Kelch"/>
    <property type="match status" value="3"/>
</dbReference>
<dbReference type="InterPro" id="IPR015915">
    <property type="entry name" value="Kelch-typ_b-propeller"/>
</dbReference>
<dbReference type="AlphaFoldDB" id="A0A914WCX0"/>
<evidence type="ECO:0000313" key="3">
    <source>
        <dbReference type="WBParaSite" id="PSAMB.scaffold356size54812.g5290.t1"/>
    </source>
</evidence>
<keyword evidence="1" id="KW-0880">Kelch repeat</keyword>
<reference evidence="3" key="1">
    <citation type="submission" date="2022-11" db="UniProtKB">
        <authorList>
            <consortium name="WormBaseParasite"/>
        </authorList>
    </citation>
    <scope>IDENTIFICATION</scope>
</reference>
<dbReference type="InterPro" id="IPR006652">
    <property type="entry name" value="Kelch_1"/>
</dbReference>
<dbReference type="PANTHER" id="PTHR45632:SF26">
    <property type="entry name" value="BTB DOMAIN-CONTAINING PROTEIN"/>
    <property type="match status" value="1"/>
</dbReference>